<dbReference type="Proteomes" id="UP000199149">
    <property type="component" value="Unassembled WGS sequence"/>
</dbReference>
<evidence type="ECO:0000313" key="2">
    <source>
        <dbReference type="Proteomes" id="UP000199149"/>
    </source>
</evidence>
<dbReference type="STRING" id="684065.SAMN05421738_107116"/>
<dbReference type="EMBL" id="FOUZ01000007">
    <property type="protein sequence ID" value="SFN15538.1"/>
    <property type="molecule type" value="Genomic_DNA"/>
</dbReference>
<evidence type="ECO:0000313" key="1">
    <source>
        <dbReference type="EMBL" id="SFN15538.1"/>
    </source>
</evidence>
<sequence>MTYVDSSVKELLHTLEQAVKYWMGKDSGKLKLENLSFLWLEALVKNYGWEWMVWDWETGSKICAGHPNKKLVCMSDTIIAHTLSGFQRTAVIQELFDDLKGVSDVGELSQKPYSGNGLLFSSNHLRFNI</sequence>
<keyword evidence="2" id="KW-1185">Reference proteome</keyword>
<dbReference type="RefSeq" id="WP_092908169.1">
    <property type="nucleotide sequence ID" value="NZ_FOUZ01000007.1"/>
</dbReference>
<dbReference type="OrthoDB" id="269804at2"/>
<dbReference type="AlphaFoldDB" id="A0A1I4WP40"/>
<name>A0A1I4WP40_9FLAO</name>
<organism evidence="1 2">
    <name type="scientific">Algoriella xinjiangensis</name>
    <dbReference type="NCBI Taxonomy" id="684065"/>
    <lineage>
        <taxon>Bacteria</taxon>
        <taxon>Pseudomonadati</taxon>
        <taxon>Bacteroidota</taxon>
        <taxon>Flavobacteriia</taxon>
        <taxon>Flavobacteriales</taxon>
        <taxon>Weeksellaceae</taxon>
        <taxon>Algoriella</taxon>
    </lineage>
</organism>
<protein>
    <submittedName>
        <fullName evidence="1">Uncharacterized protein</fullName>
    </submittedName>
</protein>
<reference evidence="2" key="1">
    <citation type="submission" date="2016-10" db="EMBL/GenBank/DDBJ databases">
        <authorList>
            <person name="Varghese N."/>
            <person name="Submissions S."/>
        </authorList>
    </citation>
    <scope>NUCLEOTIDE SEQUENCE [LARGE SCALE GENOMIC DNA]</scope>
    <source>
        <strain evidence="2">XJ109</strain>
    </source>
</reference>
<gene>
    <name evidence="1" type="ORF">SAMN05421738_107116</name>
</gene>
<proteinExistence type="predicted"/>
<accession>A0A1I4WP40</accession>